<dbReference type="GO" id="GO:0006325">
    <property type="term" value="P:chromatin organization"/>
    <property type="evidence" value="ECO:0007669"/>
    <property type="project" value="UniProtKB-KW"/>
</dbReference>
<proteinExistence type="inferred from homology"/>
<evidence type="ECO:0000256" key="12">
    <source>
        <dbReference type="ARBA" id="ARBA00074635"/>
    </source>
</evidence>
<evidence type="ECO:0000256" key="7">
    <source>
        <dbReference type="ARBA" id="ARBA00023212"/>
    </source>
</evidence>
<dbReference type="OrthoDB" id="6220758at2759"/>
<keyword evidence="5" id="KW-0963">Cytoplasm</keyword>
<keyword evidence="15" id="KW-1185">Reference proteome</keyword>
<dbReference type="Gene3D" id="3.90.640.10">
    <property type="entry name" value="Actin, Chain A, domain 4"/>
    <property type="match status" value="1"/>
</dbReference>
<dbReference type="STRING" id="1295533.A0A1E3HTK0"/>
<evidence type="ECO:0000256" key="3">
    <source>
        <dbReference type="ARBA" id="ARBA00005665"/>
    </source>
</evidence>
<comment type="similarity">
    <text evidence="3">Belongs to the actin family. ARP6 subfamily.</text>
</comment>
<dbReference type="FunFam" id="2.30.36.70:FF:000003">
    <property type="entry name" value="Actin-related protein 6"/>
    <property type="match status" value="1"/>
</dbReference>
<feature type="region of interest" description="Disordered" evidence="13">
    <location>
        <begin position="481"/>
        <end position="515"/>
    </location>
</feature>
<feature type="region of interest" description="Disordered" evidence="13">
    <location>
        <begin position="257"/>
        <end position="296"/>
    </location>
</feature>
<evidence type="ECO:0000313" key="15">
    <source>
        <dbReference type="Proteomes" id="UP000094065"/>
    </source>
</evidence>
<evidence type="ECO:0000256" key="8">
    <source>
        <dbReference type="ARBA" id="ARBA00023242"/>
    </source>
</evidence>
<organism evidence="14 15">
    <name type="scientific">Cryptococcus amylolentus CBS 6039</name>
    <dbReference type="NCBI Taxonomy" id="1295533"/>
    <lineage>
        <taxon>Eukaryota</taxon>
        <taxon>Fungi</taxon>
        <taxon>Dikarya</taxon>
        <taxon>Basidiomycota</taxon>
        <taxon>Agaricomycotina</taxon>
        <taxon>Tremellomycetes</taxon>
        <taxon>Tremellales</taxon>
        <taxon>Cryptococcaceae</taxon>
        <taxon>Cryptococcus</taxon>
    </lineage>
</organism>
<dbReference type="SUPFAM" id="SSF53067">
    <property type="entry name" value="Actin-like ATPase domain"/>
    <property type="match status" value="2"/>
</dbReference>
<keyword evidence="7" id="KW-0206">Cytoskeleton</keyword>
<comment type="subunit">
    <text evidence="10">Component of the SWR1 chromatin remodeling complex.</text>
</comment>
<keyword evidence="8" id="KW-0539">Nucleus</keyword>
<dbReference type="GeneID" id="30154909"/>
<keyword evidence="6" id="KW-0156">Chromatin regulator</keyword>
<evidence type="ECO:0000256" key="6">
    <source>
        <dbReference type="ARBA" id="ARBA00022853"/>
    </source>
</evidence>
<evidence type="ECO:0000313" key="14">
    <source>
        <dbReference type="EMBL" id="ODN79664.1"/>
    </source>
</evidence>
<feature type="compositionally biased region" description="Basic residues" evidence="13">
    <location>
        <begin position="506"/>
        <end position="515"/>
    </location>
</feature>
<dbReference type="Pfam" id="PF00022">
    <property type="entry name" value="Actin"/>
    <property type="match status" value="1"/>
</dbReference>
<accession>A0A1E3HTK0</accession>
<comment type="caution">
    <text evidence="14">The sequence shown here is derived from an EMBL/GenBank/DDBJ whole genome shotgun (WGS) entry which is preliminary data.</text>
</comment>
<sequence>MSAPPVLILDNGAYEIKAGFSGIDWDPRVTIPNSIARSRTEKKVYVGDEIDGCKDLSGIVYRRPFEKGMLVNWDSEKLIWDRLFSPAVLDVDPQETSLLVTEPYFNLPNIAETYDQMIFEEWEFQSYFRTTPADLIPYGGLFENDLGIPPQCTVVVDIGYSYTHVVPIKDGQVVWQHVKRIDVGGKLLTNHLKHLISFRQWNMIDQTHVVNAVREACGYVSMDWKGDNEICKQNPRKNGIVQEYVLPDFSAASTSTSRTGYIRSGPNASIPEDVHRGEDVDMDGDTRMDGKRKRKVAEEEEEQVLWMGNERFAGAELLFNPSDIGLEQMGLPETIAHVISCMPEELRGMFWAHIGIFGGLGNIEALGERLEKDLQSLCPVGYEIGIFEAFDPATPPYTSAAALTSSDIYLSTYPVTREEYLEHGSSICRRRFGGPAYNVQLPSSVLTGGAGVGDEGVEGAALDEHEQEMRYIMGLESIKGRKTKGKKGKTGKGKEDEEVISGNWGGRRRRTMGGM</sequence>
<comment type="function">
    <text evidence="9">Component of the SWR1 complex which mediates the ATP-dependent exchange of histone H2A for the H2A variant HZT1 leading to transcriptional regulation of selected genes by chromatin remodeling. Involved in chromosome stability.</text>
</comment>
<dbReference type="InterPro" id="IPR004000">
    <property type="entry name" value="Actin"/>
</dbReference>
<reference evidence="14 15" key="1">
    <citation type="submission" date="2016-06" db="EMBL/GenBank/DDBJ databases">
        <title>Evolution of pathogenesis and genome organization in the Tremellales.</title>
        <authorList>
            <person name="Cuomo C."/>
            <person name="Litvintseva A."/>
            <person name="Heitman J."/>
            <person name="Chen Y."/>
            <person name="Sun S."/>
            <person name="Springer D."/>
            <person name="Dromer F."/>
            <person name="Young S."/>
            <person name="Zeng Q."/>
            <person name="Chapman S."/>
            <person name="Gujja S."/>
            <person name="Saif S."/>
            <person name="Birren B."/>
        </authorList>
    </citation>
    <scope>NUCLEOTIDE SEQUENCE [LARGE SCALE GENOMIC DNA]</scope>
    <source>
        <strain evidence="14 15">CBS 6039</strain>
    </source>
</reference>
<feature type="compositionally biased region" description="Basic and acidic residues" evidence="13">
    <location>
        <begin position="272"/>
        <end position="289"/>
    </location>
</feature>
<dbReference type="FunFam" id="3.90.640.10:FF:000014">
    <property type="entry name" value="Putative actin-related protein 6"/>
    <property type="match status" value="1"/>
</dbReference>
<evidence type="ECO:0000256" key="2">
    <source>
        <dbReference type="ARBA" id="ARBA00004245"/>
    </source>
</evidence>
<comment type="subcellular location">
    <subcellularLocation>
        <location evidence="2">Cytoplasm</location>
        <location evidence="2">Cytoskeleton</location>
    </subcellularLocation>
    <subcellularLocation>
        <location evidence="1">Nucleus</location>
    </subcellularLocation>
</comment>
<evidence type="ECO:0000256" key="10">
    <source>
        <dbReference type="ARBA" id="ARBA00063309"/>
    </source>
</evidence>
<dbReference type="CDD" id="cd10210">
    <property type="entry name" value="ASKHA_NBD_Arp6"/>
    <property type="match status" value="1"/>
</dbReference>
<gene>
    <name evidence="14" type="ORF">L202_03600</name>
</gene>
<dbReference type="Gene3D" id="3.30.420.40">
    <property type="match status" value="2"/>
</dbReference>
<evidence type="ECO:0000256" key="4">
    <source>
        <dbReference type="ARBA" id="ARBA00018633"/>
    </source>
</evidence>
<dbReference type="GO" id="GO:0005634">
    <property type="term" value="C:nucleus"/>
    <property type="evidence" value="ECO:0007669"/>
    <property type="project" value="UniProtKB-SubCell"/>
</dbReference>
<evidence type="ECO:0000256" key="1">
    <source>
        <dbReference type="ARBA" id="ARBA00004123"/>
    </source>
</evidence>
<evidence type="ECO:0000256" key="5">
    <source>
        <dbReference type="ARBA" id="ARBA00022490"/>
    </source>
</evidence>
<dbReference type="SMART" id="SM00268">
    <property type="entry name" value="ACTIN"/>
    <property type="match status" value="1"/>
</dbReference>
<dbReference type="RefSeq" id="XP_018994511.1">
    <property type="nucleotide sequence ID" value="XM_019137485.1"/>
</dbReference>
<dbReference type="PANTHER" id="PTHR11937">
    <property type="entry name" value="ACTIN"/>
    <property type="match status" value="1"/>
</dbReference>
<evidence type="ECO:0000256" key="9">
    <source>
        <dbReference type="ARBA" id="ARBA00025222"/>
    </source>
</evidence>
<evidence type="ECO:0000256" key="13">
    <source>
        <dbReference type="SAM" id="MobiDB-lite"/>
    </source>
</evidence>
<dbReference type="EMBL" id="AWGJ01000005">
    <property type="protein sequence ID" value="ODN79664.1"/>
    <property type="molecule type" value="Genomic_DNA"/>
</dbReference>
<feature type="compositionally biased region" description="Basic residues" evidence="13">
    <location>
        <begin position="481"/>
        <end position="491"/>
    </location>
</feature>
<dbReference type="InterPro" id="IPR043129">
    <property type="entry name" value="ATPase_NBD"/>
</dbReference>
<dbReference type="Proteomes" id="UP000094065">
    <property type="component" value="Unassembled WGS sequence"/>
</dbReference>
<dbReference type="AlphaFoldDB" id="A0A1E3HTK0"/>
<evidence type="ECO:0000256" key="11">
    <source>
        <dbReference type="ARBA" id="ARBA00073820"/>
    </source>
</evidence>
<dbReference type="GO" id="GO:0005856">
    <property type="term" value="C:cytoskeleton"/>
    <property type="evidence" value="ECO:0007669"/>
    <property type="project" value="UniProtKB-SubCell"/>
</dbReference>
<protein>
    <recommendedName>
        <fullName evidence="4">Actin-like protein ARP6</fullName>
    </recommendedName>
    <alternativeName>
        <fullName evidence="11">Actin-like protein arp6</fullName>
    </alternativeName>
    <alternativeName>
        <fullName evidence="12">Actin-related protein 6</fullName>
    </alternativeName>
</protein>
<dbReference type="Gene3D" id="2.30.36.70">
    <property type="entry name" value="Actin, Chain A, domain 2"/>
    <property type="match status" value="1"/>
</dbReference>
<name>A0A1E3HTK0_9TREE</name>